<dbReference type="FunFam" id="1.10.340.70:FF:000001">
    <property type="entry name" value="Retrovirus-related Pol polyprotein from transposon gypsy-like Protein"/>
    <property type="match status" value="1"/>
</dbReference>
<dbReference type="InterPro" id="IPR036397">
    <property type="entry name" value="RNaseH_sf"/>
</dbReference>
<dbReference type="InterPro" id="IPR043502">
    <property type="entry name" value="DNA/RNA_pol_sf"/>
</dbReference>
<keyword evidence="4" id="KW-0808">Transferase</keyword>
<dbReference type="PANTHER" id="PTHR37984">
    <property type="entry name" value="PROTEIN CBG26694"/>
    <property type="match status" value="1"/>
</dbReference>
<dbReference type="InterPro" id="IPR041373">
    <property type="entry name" value="RT_RNaseH"/>
</dbReference>
<keyword evidence="13" id="KW-1185">Reference proteome</keyword>
<gene>
    <name evidence="12" type="ORF">QTP70_017703</name>
</gene>
<evidence type="ECO:0000256" key="8">
    <source>
        <dbReference type="ARBA" id="ARBA00022801"/>
    </source>
</evidence>
<dbReference type="InterPro" id="IPR000477">
    <property type="entry name" value="RT_dom"/>
</dbReference>
<dbReference type="Pfam" id="PF00078">
    <property type="entry name" value="RVT_1"/>
    <property type="match status" value="2"/>
</dbReference>
<dbReference type="Pfam" id="PF08284">
    <property type="entry name" value="RVP_2"/>
    <property type="match status" value="1"/>
</dbReference>
<dbReference type="InterPro" id="IPR050951">
    <property type="entry name" value="Retrovirus_Pol_polyprotein"/>
</dbReference>
<dbReference type="SUPFAM" id="SSF53098">
    <property type="entry name" value="Ribonuclease H-like"/>
    <property type="match status" value="1"/>
</dbReference>
<dbReference type="EC" id="2.7.7.49" evidence="3"/>
<dbReference type="InterPro" id="IPR041588">
    <property type="entry name" value="Integrase_H2C2"/>
</dbReference>
<dbReference type="PANTHER" id="PTHR37984:SF5">
    <property type="entry name" value="PROTEIN NYNRIN-LIKE"/>
    <property type="match status" value="1"/>
</dbReference>
<dbReference type="GO" id="GO:0004523">
    <property type="term" value="F:RNA-DNA hybrid ribonuclease activity"/>
    <property type="evidence" value="ECO:0007669"/>
    <property type="project" value="UniProtKB-EC"/>
</dbReference>
<dbReference type="CDD" id="cd09274">
    <property type="entry name" value="RNase_HI_RT_Ty3"/>
    <property type="match status" value="1"/>
</dbReference>
<dbReference type="SUPFAM" id="SSF56672">
    <property type="entry name" value="DNA/RNA polymerases"/>
    <property type="match status" value="2"/>
</dbReference>
<keyword evidence="9" id="KW-0695">RNA-directed DNA polymerase</keyword>
<dbReference type="Gene3D" id="2.40.70.10">
    <property type="entry name" value="Acid Proteases"/>
    <property type="match status" value="1"/>
</dbReference>
<evidence type="ECO:0000256" key="1">
    <source>
        <dbReference type="ARBA" id="ARBA00010879"/>
    </source>
</evidence>
<dbReference type="InterPro" id="IPR012337">
    <property type="entry name" value="RNaseH-like_sf"/>
</dbReference>
<dbReference type="Gene3D" id="3.30.420.10">
    <property type="entry name" value="Ribonuclease H-like superfamily/Ribonuclease H"/>
    <property type="match status" value="1"/>
</dbReference>
<organism evidence="12 13">
    <name type="scientific">Hemibagrus guttatus</name>
    <dbReference type="NCBI Taxonomy" id="175788"/>
    <lineage>
        <taxon>Eukaryota</taxon>
        <taxon>Metazoa</taxon>
        <taxon>Chordata</taxon>
        <taxon>Craniata</taxon>
        <taxon>Vertebrata</taxon>
        <taxon>Euteleostomi</taxon>
        <taxon>Actinopterygii</taxon>
        <taxon>Neopterygii</taxon>
        <taxon>Teleostei</taxon>
        <taxon>Ostariophysi</taxon>
        <taxon>Siluriformes</taxon>
        <taxon>Bagridae</taxon>
        <taxon>Hemibagrus</taxon>
    </lineage>
</organism>
<comment type="similarity">
    <text evidence="1">Belongs to the beta type-B retroviral polymerase family. HERV class-II K(HML-2) pol subfamily.</text>
</comment>
<dbReference type="CDD" id="cd01647">
    <property type="entry name" value="RT_LTR"/>
    <property type="match status" value="1"/>
</dbReference>
<feature type="non-terminal residue" evidence="12">
    <location>
        <position position="1052"/>
    </location>
</feature>
<evidence type="ECO:0000256" key="10">
    <source>
        <dbReference type="ARBA" id="ARBA00039658"/>
    </source>
</evidence>
<dbReference type="EMBL" id="JAUCMX010000030">
    <property type="protein sequence ID" value="KAK3506720.1"/>
    <property type="molecule type" value="Genomic_DNA"/>
</dbReference>
<feature type="domain" description="Reverse transcriptase" evidence="11">
    <location>
        <begin position="435"/>
        <end position="614"/>
    </location>
</feature>
<evidence type="ECO:0000256" key="2">
    <source>
        <dbReference type="ARBA" id="ARBA00012180"/>
    </source>
</evidence>
<keyword evidence="6" id="KW-0540">Nuclease</keyword>
<evidence type="ECO:0000256" key="7">
    <source>
        <dbReference type="ARBA" id="ARBA00022759"/>
    </source>
</evidence>
<keyword evidence="7" id="KW-0255">Endonuclease</keyword>
<keyword evidence="5" id="KW-0548">Nucleotidyltransferase</keyword>
<proteinExistence type="inferred from homology"/>
<evidence type="ECO:0000256" key="9">
    <source>
        <dbReference type="ARBA" id="ARBA00022918"/>
    </source>
</evidence>
<feature type="domain" description="Reverse transcriptase" evidence="11">
    <location>
        <begin position="1"/>
        <end position="249"/>
    </location>
</feature>
<evidence type="ECO:0000256" key="4">
    <source>
        <dbReference type="ARBA" id="ARBA00022679"/>
    </source>
</evidence>
<protein>
    <recommendedName>
        <fullName evidence="10">Gypsy retrotransposon integrase-like protein 1</fullName>
        <ecNumber evidence="3">2.7.7.49</ecNumber>
        <ecNumber evidence="2">3.1.26.4</ecNumber>
    </recommendedName>
</protein>
<dbReference type="Gene3D" id="3.30.70.270">
    <property type="match status" value="3"/>
</dbReference>
<dbReference type="GO" id="GO:0003676">
    <property type="term" value="F:nucleic acid binding"/>
    <property type="evidence" value="ECO:0007669"/>
    <property type="project" value="InterPro"/>
</dbReference>
<evidence type="ECO:0000256" key="3">
    <source>
        <dbReference type="ARBA" id="ARBA00012493"/>
    </source>
</evidence>
<dbReference type="Gene3D" id="1.10.340.70">
    <property type="match status" value="1"/>
</dbReference>
<dbReference type="GO" id="GO:0003964">
    <property type="term" value="F:RNA-directed DNA polymerase activity"/>
    <property type="evidence" value="ECO:0007669"/>
    <property type="project" value="UniProtKB-KW"/>
</dbReference>
<dbReference type="Gene3D" id="3.10.10.10">
    <property type="entry name" value="HIV Type 1 Reverse Transcriptase, subunit A, domain 1"/>
    <property type="match status" value="1"/>
</dbReference>
<keyword evidence="8" id="KW-0378">Hydrolase</keyword>
<dbReference type="Pfam" id="PF17921">
    <property type="entry name" value="Integrase_H2C2"/>
    <property type="match status" value="1"/>
</dbReference>
<evidence type="ECO:0000256" key="6">
    <source>
        <dbReference type="ARBA" id="ARBA00022722"/>
    </source>
</evidence>
<evidence type="ECO:0000313" key="13">
    <source>
        <dbReference type="Proteomes" id="UP001274896"/>
    </source>
</evidence>
<dbReference type="AlphaFoldDB" id="A0AAE0PRI7"/>
<dbReference type="Proteomes" id="UP001274896">
    <property type="component" value="Unassembled WGS sequence"/>
</dbReference>
<comment type="caution">
    <text evidence="12">The sequence shown here is derived from an EMBL/GenBank/DDBJ whole genome shotgun (WGS) entry which is preliminary data.</text>
</comment>
<dbReference type="CDD" id="cd00303">
    <property type="entry name" value="retropepsin_like"/>
    <property type="match status" value="1"/>
</dbReference>
<dbReference type="InterPro" id="IPR043128">
    <property type="entry name" value="Rev_trsase/Diguanyl_cyclase"/>
</dbReference>
<dbReference type="EC" id="3.1.26.4" evidence="2"/>
<dbReference type="PROSITE" id="PS50878">
    <property type="entry name" value="RT_POL"/>
    <property type="match status" value="2"/>
</dbReference>
<dbReference type="Pfam" id="PF17917">
    <property type="entry name" value="RT_RNaseH"/>
    <property type="match status" value="1"/>
</dbReference>
<reference evidence="12" key="1">
    <citation type="submission" date="2023-06" db="EMBL/GenBank/DDBJ databases">
        <title>Male Hemibagrus guttatus genome.</title>
        <authorList>
            <person name="Bian C."/>
        </authorList>
    </citation>
    <scope>NUCLEOTIDE SEQUENCE</scope>
    <source>
        <strain evidence="12">Male_cb2023</strain>
        <tissue evidence="12">Muscle</tissue>
    </source>
</reference>
<name>A0AAE0PRI7_9TELE</name>
<dbReference type="InterPro" id="IPR021109">
    <property type="entry name" value="Peptidase_aspartic_dom_sf"/>
</dbReference>
<sequence length="1052" mass="119650">VGCELEEKERFWSELDEVMESIPTGERVVLGADFNGHVGEGNRGDEEVMGKFGVKERNLERQMVVNFAKRMDMAVVNTYFQKREEHRVTYKSGDLEKAYDRVPREELWYCMRKSGVAEKYVRVVQDMYERSRTVVRCAVGQTEEFNVEVGLHQGSALSPFLFAIVMDQLSEEVRQKYPWTMMFADDIVICSESKEQVEENLERWRFALERRGMTTPRYHDALLIHASRSFSVKVLFDSGSSGNFISSHLLSSCKVPCQRNPTRYRITTIQGKPLGKRGLGQWKTPGKFTLRIGCLHEEMLSLLVLEESVGDVVLGWPWLAKYQPNIRWISGSIDQWSDYCLQHCLRSLPLRTLGTALLGSTTIEGPLSSTQANLPGEYQDYQDVFSQMAATNLPPHRPWDCAIDLLPGAKLPKGRVYPLSIPENKAMEEYISEALQQGFIRPSTSPVASSFFFVAKKDGGLRPCIDYRVLNSQMVKFAYPLPLVPAALEELHGAHIFSKLDLHSAYNLIRIRQGDEWKTAFITPSGHYEYLVMLYGLSNAPSVFQSFMNEIFQDMLHRFVVVYIDDILIYSPNLSDHVDHIKQVLHRLRHYHLYLKLEKCEFHQSTTKFLCYVISPEGIQMDCTKVEAIKSWPQPGTVKDLQHFLGFVNFYRRFISGYSDLTDPLTSLLFKKPKNLSWTSGTIEASRKLKSGFCIDPTRPFVVEVDDSALGVGAVLSQRRGETPVLHPCAYFSKKLSPVEQNYDIGNRELLAIKFALEEWRHWLEGANHPFEVITDHKNQQYLREAKRLNPRQARWALFFTRFNFCVTYRPGNKNTKADALSRIYCPDPMPEEPEPKLPPDLFVCPITWSLDDDISAATKEEPALPGGPDGKAYVPTSLRLSLLDSVHASPGSGHPGRQRTLSLLKEWYWWPNMAKDVTSFVRGCSVCAMVSTSCRLPEGKLVPLPIPRCPWPHLSIDFATDLPVSNSFTTILVTVDHFSKACKLIPLKGLPTALEMAEALFSTSSDILAFRRTSCLRRASINFQSVARILQAARSVGESILWVSPTDKWPD</sequence>
<evidence type="ECO:0000313" key="12">
    <source>
        <dbReference type="EMBL" id="KAK3506720.1"/>
    </source>
</evidence>
<accession>A0AAE0PRI7</accession>
<evidence type="ECO:0000259" key="11">
    <source>
        <dbReference type="PROSITE" id="PS50878"/>
    </source>
</evidence>
<evidence type="ECO:0000256" key="5">
    <source>
        <dbReference type="ARBA" id="ARBA00022695"/>
    </source>
</evidence>